<dbReference type="InterPro" id="IPR018712">
    <property type="entry name" value="Tle1-like_cat"/>
</dbReference>
<comment type="caution">
    <text evidence="2">The sequence shown here is derived from an EMBL/GenBank/DDBJ whole genome shotgun (WGS) entry which is preliminary data.</text>
</comment>
<dbReference type="EMBL" id="ML986592">
    <property type="protein sequence ID" value="KAF2267355.1"/>
    <property type="molecule type" value="Genomic_DNA"/>
</dbReference>
<name>A0A9P4KIN1_9PLEO</name>
<proteinExistence type="predicted"/>
<dbReference type="Pfam" id="PF09994">
    <property type="entry name" value="T6SS_Tle1-like_cat"/>
    <property type="match status" value="1"/>
</dbReference>
<dbReference type="PANTHER" id="PTHR33840:SF1">
    <property type="entry name" value="TLE1 PHOSPHOLIPASE DOMAIN-CONTAINING PROTEIN"/>
    <property type="match status" value="1"/>
</dbReference>
<gene>
    <name evidence="2" type="ORF">CC78DRAFT_457512</name>
</gene>
<organism evidence="2 3">
    <name type="scientific">Lojkania enalia</name>
    <dbReference type="NCBI Taxonomy" id="147567"/>
    <lineage>
        <taxon>Eukaryota</taxon>
        <taxon>Fungi</taxon>
        <taxon>Dikarya</taxon>
        <taxon>Ascomycota</taxon>
        <taxon>Pezizomycotina</taxon>
        <taxon>Dothideomycetes</taxon>
        <taxon>Pleosporomycetidae</taxon>
        <taxon>Pleosporales</taxon>
        <taxon>Pleosporales incertae sedis</taxon>
        <taxon>Lojkania</taxon>
    </lineage>
</organism>
<evidence type="ECO:0000259" key="1">
    <source>
        <dbReference type="Pfam" id="PF09994"/>
    </source>
</evidence>
<dbReference type="InterPro" id="IPR029058">
    <property type="entry name" value="AB_hydrolase_fold"/>
</dbReference>
<dbReference type="PANTHER" id="PTHR33840">
    <property type="match status" value="1"/>
</dbReference>
<dbReference type="SUPFAM" id="SSF53474">
    <property type="entry name" value="alpha/beta-Hydrolases"/>
    <property type="match status" value="1"/>
</dbReference>
<dbReference type="AlphaFoldDB" id="A0A9P4KIN1"/>
<protein>
    <recommendedName>
        <fullName evidence="1">T6SS Phospholipase effector Tle1-like catalytic domain-containing protein</fullName>
    </recommendedName>
</protein>
<dbReference type="Proteomes" id="UP000800093">
    <property type="component" value="Unassembled WGS sequence"/>
</dbReference>
<evidence type="ECO:0000313" key="2">
    <source>
        <dbReference type="EMBL" id="KAF2267355.1"/>
    </source>
</evidence>
<evidence type="ECO:0000313" key="3">
    <source>
        <dbReference type="Proteomes" id="UP000800093"/>
    </source>
</evidence>
<reference evidence="3" key="1">
    <citation type="journal article" date="2020" name="Stud. Mycol.">
        <title>101 Dothideomycetes genomes: A test case for predicting lifestyles and emergence of pathogens.</title>
        <authorList>
            <person name="Haridas S."/>
            <person name="Albert R."/>
            <person name="Binder M."/>
            <person name="Bloem J."/>
            <person name="LaButti K."/>
            <person name="Salamov A."/>
            <person name="Andreopoulos B."/>
            <person name="Baker S."/>
            <person name="Barry K."/>
            <person name="Bills G."/>
            <person name="Bluhm B."/>
            <person name="Cannon C."/>
            <person name="Castanera R."/>
            <person name="Culley D."/>
            <person name="Daum C."/>
            <person name="Ezra D."/>
            <person name="Gonzalez J."/>
            <person name="Henrissat B."/>
            <person name="Kuo A."/>
            <person name="Liang C."/>
            <person name="Lipzen A."/>
            <person name="Lutzoni F."/>
            <person name="Magnuson J."/>
            <person name="Mondo S."/>
            <person name="Nolan M."/>
            <person name="Ohm R."/>
            <person name="Pangilinan J."/>
            <person name="Park H.-J."/>
            <person name="Ramirez L."/>
            <person name="Alfaro M."/>
            <person name="Sun H."/>
            <person name="Tritt A."/>
            <person name="Yoshinaga Y."/>
            <person name="Zwiers L.-H."/>
            <person name="Turgeon B."/>
            <person name="Goodwin S."/>
            <person name="Spatafora J."/>
            <person name="Crous P."/>
            <person name="Grigoriev I."/>
        </authorList>
    </citation>
    <scope>NUCLEOTIDE SEQUENCE [LARGE SCALE GENOMIC DNA]</scope>
    <source>
        <strain evidence="3">CBS 304.66</strain>
    </source>
</reference>
<accession>A0A9P4KIN1</accession>
<keyword evidence="3" id="KW-1185">Reference proteome</keyword>
<feature type="domain" description="T6SS Phospholipase effector Tle1-like catalytic" evidence="1">
    <location>
        <begin position="2"/>
        <end position="319"/>
    </location>
</feature>
<sequence>MKRLVICCDGTWLDSNTGLKSSLNPLAALAAELTGKISLQTPSNVTRIGRCVKQLDTRHSSEPIQQITYYQAGLGSQNLEDKILGGATGYGLSEHIREAYQFIAANYNHAAYDVDGDGIIGDEIYLIGFSRGAFTARSIAAFINDVGLLTAVGLMHFYTIFADWENQQKKGWKVPFKDDPFVGHDKPEYNLNDGTGKQMYVSKLAELGMTVPGVKIKAVAVWDTVGALGLPRLGIFNTLNHESLDYAFVDTSVPVCVSHAIHAISLDEDRKPFMPTIWENPASGQTLNQVWFAGAHADIGGSYDDARAADITLAWMISQLSRIGLDFDKQIMLKQFYQPQGEEPDVPWGCGPIHNEFKSIYLLSDSLTRSPMAYLRYDHYTGLPKVPHENLVRTNEKVHSSVRIRWGLKGKNHEDKDYASPALKGWSLEGVAAGAASDSVRQDVKKIQQEQASIIWRNGAKIMPEETISELEWELIQGFRPDIGNTFLSIAP</sequence>
<dbReference type="OrthoDB" id="3057168at2759"/>